<organism evidence="1">
    <name type="scientific">Burkholderia sp. (strain CCGE1003)</name>
    <dbReference type="NCBI Taxonomy" id="640512"/>
    <lineage>
        <taxon>Bacteria</taxon>
        <taxon>Pseudomonadati</taxon>
        <taxon>Pseudomonadota</taxon>
        <taxon>Betaproteobacteria</taxon>
        <taxon>Burkholderiales</taxon>
        <taxon>Burkholderiaceae</taxon>
        <taxon>Burkholderia</taxon>
    </lineage>
</organism>
<dbReference type="HOGENOM" id="CLU_2987891_0_0_4"/>
<dbReference type="STRING" id="640512.BC1003_0430"/>
<accession>E1T7P6</accession>
<proteinExistence type="predicted"/>
<dbReference type="AlphaFoldDB" id="E1T7P6"/>
<dbReference type="EMBL" id="CP002217">
    <property type="protein sequence ID" value="ADN56433.1"/>
    <property type="molecule type" value="Genomic_DNA"/>
</dbReference>
<sequence length="57" mass="6156">MVVPQANIRSPKCGVHGEILSIKVLVFPRVTLAQLGDSIFTSCALGRLLICHRGRAL</sequence>
<evidence type="ECO:0000313" key="1">
    <source>
        <dbReference type="EMBL" id="ADN56433.1"/>
    </source>
</evidence>
<protein>
    <submittedName>
        <fullName evidence="1">Uncharacterized protein</fullName>
    </submittedName>
</protein>
<dbReference type="KEGG" id="bgf:BC1003_0430"/>
<gene>
    <name evidence="1" type="ordered locus">BC1003_0430</name>
</gene>
<name>E1T7P6_BURSG</name>
<reference evidence="1" key="1">
    <citation type="submission" date="2010-09" db="EMBL/GenBank/DDBJ databases">
        <title>Complete sequence of chromosome1 of Burkholderia sp. CCGE1003.</title>
        <authorList>
            <consortium name="US DOE Joint Genome Institute"/>
            <person name="Lucas S."/>
            <person name="Copeland A."/>
            <person name="Lapidus A."/>
            <person name="Cheng J.-F."/>
            <person name="Bruce D."/>
            <person name="Goodwin L."/>
            <person name="Pitluck S."/>
            <person name="Daligault H."/>
            <person name="Davenport K."/>
            <person name="Detter J.C."/>
            <person name="Han C."/>
            <person name="Tapia R."/>
            <person name="Land M."/>
            <person name="Hauser L."/>
            <person name="Jeffries C."/>
            <person name="Kyrpides N."/>
            <person name="Ivanova N."/>
            <person name="Ovchinnikova G."/>
            <person name="Martinez-Romero E."/>
            <person name="Rogel M.A."/>
            <person name="Auchtung J."/>
            <person name="Tiedje J.M."/>
            <person name="Woyke T."/>
        </authorList>
    </citation>
    <scope>NUCLEOTIDE SEQUENCE</scope>
    <source>
        <strain evidence="1">CCGE1003</strain>
    </source>
</reference>